<dbReference type="InterPro" id="IPR020818">
    <property type="entry name" value="Chaperonin_GroES"/>
</dbReference>
<evidence type="ECO:0000256" key="3">
    <source>
        <dbReference type="ARBA" id="ARBA00008020"/>
    </source>
</evidence>
<dbReference type="InterPro" id="IPR011032">
    <property type="entry name" value="GroES-like_sf"/>
</dbReference>
<dbReference type="InterPro" id="IPR027410">
    <property type="entry name" value="TCP-1-like_intermed_sf"/>
</dbReference>
<dbReference type="CDD" id="cd00320">
    <property type="entry name" value="cpn10"/>
    <property type="match status" value="2"/>
</dbReference>
<organism evidence="13 14">
    <name type="scientific">Brassica rapa subsp. trilocularis</name>
    <dbReference type="NCBI Taxonomy" id="1813537"/>
    <lineage>
        <taxon>Eukaryota</taxon>
        <taxon>Viridiplantae</taxon>
        <taxon>Streptophyta</taxon>
        <taxon>Embryophyta</taxon>
        <taxon>Tracheophyta</taxon>
        <taxon>Spermatophyta</taxon>
        <taxon>Magnoliopsida</taxon>
        <taxon>eudicotyledons</taxon>
        <taxon>Gunneridae</taxon>
        <taxon>Pentapetalae</taxon>
        <taxon>rosids</taxon>
        <taxon>malvids</taxon>
        <taxon>Brassicales</taxon>
        <taxon>Brassicaceae</taxon>
        <taxon>Brassiceae</taxon>
        <taxon>Brassica</taxon>
    </lineage>
</organism>
<dbReference type="PROSITE" id="PS50089">
    <property type="entry name" value="ZF_RING_2"/>
    <property type="match status" value="1"/>
</dbReference>
<feature type="domain" description="RING-type" evidence="12">
    <location>
        <begin position="351"/>
        <end position="417"/>
    </location>
</feature>
<dbReference type="PANTHER" id="PTHR11353">
    <property type="entry name" value="CHAPERONIN"/>
    <property type="match status" value="1"/>
</dbReference>
<dbReference type="InterPro" id="IPR002423">
    <property type="entry name" value="Cpn60/GroEL/TCP-1"/>
</dbReference>
<keyword evidence="4" id="KW-0963">Cytoplasm</keyword>
<dbReference type="SUPFAM" id="SSF50129">
    <property type="entry name" value="GroES-like"/>
    <property type="match status" value="2"/>
</dbReference>
<evidence type="ECO:0000256" key="9">
    <source>
        <dbReference type="ARBA" id="ARBA00033237"/>
    </source>
</evidence>
<comment type="subcellular location">
    <subcellularLocation>
        <location evidence="1">Cytoplasm</location>
    </subcellularLocation>
</comment>
<dbReference type="PRINTS" id="PR00304">
    <property type="entry name" value="TCOMPLEXTCP1"/>
</dbReference>
<dbReference type="SUPFAM" id="SSF57850">
    <property type="entry name" value="RING/U-box"/>
    <property type="match status" value="1"/>
</dbReference>
<evidence type="ECO:0000256" key="8">
    <source>
        <dbReference type="ARBA" id="ARBA00024677"/>
    </source>
</evidence>
<dbReference type="PROSITE" id="PS00995">
    <property type="entry name" value="TCP1_3"/>
    <property type="match status" value="1"/>
</dbReference>
<keyword evidence="10" id="KW-0479">Metal-binding</keyword>
<name>A0ABQ7N0C1_BRACM</name>
<evidence type="ECO:0000256" key="6">
    <source>
        <dbReference type="ARBA" id="ARBA00022840"/>
    </source>
</evidence>
<dbReference type="Gene3D" id="3.30.40.10">
    <property type="entry name" value="Zinc/RING finger domain, C3HC4 (zinc finger)"/>
    <property type="match status" value="1"/>
</dbReference>
<evidence type="ECO:0000256" key="1">
    <source>
        <dbReference type="ARBA" id="ARBA00004496"/>
    </source>
</evidence>
<evidence type="ECO:0000313" key="13">
    <source>
        <dbReference type="EMBL" id="KAG5403495.1"/>
    </source>
</evidence>
<dbReference type="PROSITE" id="PS00681">
    <property type="entry name" value="CHAPERONINS_CPN10"/>
    <property type="match status" value="1"/>
</dbReference>
<dbReference type="SUPFAM" id="SSF48592">
    <property type="entry name" value="GroEL equatorial domain-like"/>
    <property type="match status" value="1"/>
</dbReference>
<dbReference type="InterPro" id="IPR013083">
    <property type="entry name" value="Znf_RING/FYVE/PHD"/>
</dbReference>
<gene>
    <name evidence="13" type="primary">A03p010660.1_BraROA</name>
    <name evidence="13" type="ORF">IGI04_009614</name>
</gene>
<dbReference type="NCBIfam" id="TIGR02341">
    <property type="entry name" value="chap_CCT_beta"/>
    <property type="match status" value="1"/>
</dbReference>
<dbReference type="InterPro" id="IPR027409">
    <property type="entry name" value="GroEL-like_apical_dom_sf"/>
</dbReference>
<dbReference type="Gene3D" id="3.50.7.10">
    <property type="entry name" value="GroEL"/>
    <property type="match status" value="1"/>
</dbReference>
<dbReference type="EMBL" id="JADBGQ010000003">
    <property type="protein sequence ID" value="KAG5403495.1"/>
    <property type="molecule type" value="Genomic_DNA"/>
</dbReference>
<dbReference type="SMART" id="SM00184">
    <property type="entry name" value="RING"/>
    <property type="match status" value="1"/>
</dbReference>
<evidence type="ECO:0000259" key="12">
    <source>
        <dbReference type="PROSITE" id="PS50089"/>
    </source>
</evidence>
<keyword evidence="10" id="KW-0862">Zinc</keyword>
<keyword evidence="14" id="KW-1185">Reference proteome</keyword>
<keyword evidence="10" id="KW-0863">Zinc-finger</keyword>
<dbReference type="Gene3D" id="1.10.560.10">
    <property type="entry name" value="GroEL-like equatorial domain"/>
    <property type="match status" value="1"/>
</dbReference>
<evidence type="ECO:0000256" key="2">
    <source>
        <dbReference type="ARBA" id="ARBA00006975"/>
    </source>
</evidence>
<dbReference type="InterPro" id="IPR053374">
    <property type="entry name" value="TCP-1_chaperonin"/>
</dbReference>
<evidence type="ECO:0000256" key="11">
    <source>
        <dbReference type="RuleBase" id="RU004187"/>
    </source>
</evidence>
<protein>
    <recommendedName>
        <fullName evidence="9">CCT-beta</fullName>
    </recommendedName>
</protein>
<comment type="similarity">
    <text evidence="2">Belongs to the GroES chaperonin family.</text>
</comment>
<dbReference type="SUPFAM" id="SSF52029">
    <property type="entry name" value="GroEL apical domain-like"/>
    <property type="match status" value="1"/>
</dbReference>
<comment type="similarity">
    <text evidence="3 11">Belongs to the TCP-1 chaperonin family.</text>
</comment>
<comment type="function">
    <text evidence="8">Molecular chaperone; assists the folding of proteins upon ATP hydrolysis. Known to play a role, in vitro, in the folding of actin and tubulin.</text>
</comment>
<proteinExistence type="inferred from homology"/>
<dbReference type="InterPro" id="IPR027413">
    <property type="entry name" value="GROEL-like_equatorial_sf"/>
</dbReference>
<dbReference type="InterPro" id="IPR018369">
    <property type="entry name" value="Chaprnonin_Cpn10_CS"/>
</dbReference>
<dbReference type="Pfam" id="PF00118">
    <property type="entry name" value="Cpn60_TCP1"/>
    <property type="match status" value="1"/>
</dbReference>
<evidence type="ECO:0000256" key="10">
    <source>
        <dbReference type="PROSITE-ProRule" id="PRU00175"/>
    </source>
</evidence>
<dbReference type="Pfam" id="PF13639">
    <property type="entry name" value="zf-RING_2"/>
    <property type="match status" value="1"/>
</dbReference>
<dbReference type="SUPFAM" id="SSF54849">
    <property type="entry name" value="GroEL-intermediate domain like"/>
    <property type="match status" value="1"/>
</dbReference>
<dbReference type="InterPro" id="IPR012716">
    <property type="entry name" value="Chap_CCT_beta"/>
</dbReference>
<keyword evidence="7 11" id="KW-0143">Chaperone</keyword>
<dbReference type="InterPro" id="IPR017998">
    <property type="entry name" value="Chaperone_TCP-1"/>
</dbReference>
<keyword evidence="5 11" id="KW-0547">Nucleotide-binding</keyword>
<comment type="caution">
    <text evidence="13">The sequence shown here is derived from an EMBL/GenBank/DDBJ whole genome shotgun (WGS) entry which is preliminary data.</text>
</comment>
<accession>A0ABQ7N0C1</accession>
<dbReference type="InterPro" id="IPR001841">
    <property type="entry name" value="Znf_RING"/>
</dbReference>
<keyword evidence="6 11" id="KW-0067">ATP-binding</keyword>
<dbReference type="CDD" id="cd03336">
    <property type="entry name" value="TCP1_beta"/>
    <property type="match status" value="1"/>
</dbReference>
<sequence length="939" mass="103462">MAATQLTSSPVTVSARSFSELRTQGCFCRCSQAIGRPSFGEDQGGRGKDVVWEVSYSHQSKPQGAQIIYSKYAGTEVEFNGEKHLILKEDDIVGLLETEDIKDLKPLNDRVFIKVAEAEEKTAGGLLLPKRSLLLARAGNDFKGKDGSSCILLRASDVIMAILSFFFYTVVSRVATVLKTRYTATGFWVAGLSLFEEAERLVSDTSEKKHLKSCIEQAKEQLTEVDIQPTEGYLFEGHLTVDREPPQPQWLVQQNLMSAFSSIVAGESSNAAAAAVGNVLGETANLMQELINGLDSIIPERLDDTMMYSMRILEDGGPPRAPPASKEVVEKLPVIVFSEEMLKKLGAEVECYICKENLVIGDKMQELPCKHTFHPPCLKPWLVINKTHPCSLLKVALFIAYDQIVWQDEHNSCPICRHELPTDDQKYESWKEREKEAEEERKGAENAVRGGEYMYDKILQSTGRGHSVTVTNDGTTILKSLHIDNPAAKVLVDISKVQDDEVGDGTTSVVVLAGELLREAEKLVTSKIHPMTIIAGYRMAAECARDALLKRVIDNKENAEKFRSDLMKIAMTTLCSKILSQDKEHFAEMAVDAVFRLKGSTNLEAIQIIKKPGGSLRDSFLDEGFILDKKIGIGQPKRIENAKILVANTAMDTDKVKIYGARVRVDSMTKVAQIEGAEKEKMKDKVNKILAHGINCFVNRQLIYNFPEELFADAGVLAIEHADFEGIERLGLVTGGEIASTFDNPESVKLGHCKLIEEIMIGEDKLIHFSGVEMGQACSIVLRGASHHVLDEAERSLHDALCVLSQTVNDSRVLLGGGWPEMVMAKEVDELARKTAGKKSHAIEAFSRALVAIPTTIADNAGLDSAELVAQLRAEHHTEGCNAGIDVISGAVGDMEERGIYEAFKVKQAVLLSATEAAEMILRVDEIITCAPRRREDRM</sequence>
<evidence type="ECO:0000313" key="14">
    <source>
        <dbReference type="Proteomes" id="UP000823674"/>
    </source>
</evidence>
<evidence type="ECO:0000256" key="4">
    <source>
        <dbReference type="ARBA" id="ARBA00022490"/>
    </source>
</evidence>
<dbReference type="InterPro" id="IPR037124">
    <property type="entry name" value="Chaperonin_GroES_sf"/>
</dbReference>
<dbReference type="SMART" id="SM00883">
    <property type="entry name" value="Cpn10"/>
    <property type="match status" value="1"/>
</dbReference>
<dbReference type="Proteomes" id="UP000823674">
    <property type="component" value="Chromosome A03"/>
</dbReference>
<dbReference type="Gene3D" id="3.30.260.10">
    <property type="entry name" value="TCP-1-like chaperonin intermediate domain"/>
    <property type="match status" value="1"/>
</dbReference>
<dbReference type="InterPro" id="IPR002194">
    <property type="entry name" value="Chaperonin_TCP-1_CS"/>
</dbReference>
<evidence type="ECO:0000256" key="5">
    <source>
        <dbReference type="ARBA" id="ARBA00022741"/>
    </source>
</evidence>
<evidence type="ECO:0000256" key="7">
    <source>
        <dbReference type="ARBA" id="ARBA00023186"/>
    </source>
</evidence>
<dbReference type="NCBIfam" id="NF041083">
    <property type="entry name" value="thermosome_beta"/>
    <property type="match status" value="1"/>
</dbReference>
<dbReference type="Gene3D" id="2.30.33.40">
    <property type="entry name" value="GroES chaperonin"/>
    <property type="match status" value="2"/>
</dbReference>
<dbReference type="Pfam" id="PF00166">
    <property type="entry name" value="Cpn10"/>
    <property type="match status" value="2"/>
</dbReference>
<reference evidence="13 14" key="1">
    <citation type="submission" date="2021-03" db="EMBL/GenBank/DDBJ databases">
        <authorList>
            <person name="King G.J."/>
            <person name="Bancroft I."/>
            <person name="Baten A."/>
            <person name="Bloomfield J."/>
            <person name="Borpatragohain P."/>
            <person name="He Z."/>
            <person name="Irish N."/>
            <person name="Irwin J."/>
            <person name="Liu K."/>
            <person name="Mauleon R.P."/>
            <person name="Moore J."/>
            <person name="Morris R."/>
            <person name="Ostergaard L."/>
            <person name="Wang B."/>
            <person name="Wells R."/>
        </authorList>
    </citation>
    <scope>NUCLEOTIDE SEQUENCE [LARGE SCALE GENOMIC DNA]</scope>
    <source>
        <strain evidence="13">R-o-18</strain>
        <tissue evidence="13">Leaf</tissue>
    </source>
</reference>